<reference evidence="1 2" key="1">
    <citation type="submission" date="2021-07" db="EMBL/GenBank/DDBJ databases">
        <title>Genomic diversity and antimicrobial resistance of Prevotella spp. isolated from chronic lung disease airways.</title>
        <authorList>
            <person name="Webb K.A."/>
            <person name="Olagoke O.S."/>
            <person name="Baird T."/>
            <person name="Neill J."/>
            <person name="Pham A."/>
            <person name="Wells T.J."/>
            <person name="Ramsay K.A."/>
            <person name="Bell S.C."/>
            <person name="Sarovich D.S."/>
            <person name="Price E.P."/>
        </authorList>
    </citation>
    <scope>NUCLEOTIDE SEQUENCE [LARGE SCALE GENOMIC DNA]</scope>
    <source>
        <strain evidence="1 2">SCHI0027.S.6</strain>
    </source>
</reference>
<evidence type="ECO:0008006" key="3">
    <source>
        <dbReference type="Google" id="ProtNLM"/>
    </source>
</evidence>
<keyword evidence="2" id="KW-1185">Reference proteome</keyword>
<gene>
    <name evidence="1" type="ORF">KZO77_10905</name>
</gene>
<organism evidence="1 2">
    <name type="scientific">Prevotella melaninogenica</name>
    <dbReference type="NCBI Taxonomy" id="28132"/>
    <lineage>
        <taxon>Bacteria</taxon>
        <taxon>Pseudomonadati</taxon>
        <taxon>Bacteroidota</taxon>
        <taxon>Bacteroidia</taxon>
        <taxon>Bacteroidales</taxon>
        <taxon>Prevotellaceae</taxon>
        <taxon>Prevotella</taxon>
    </lineage>
</organism>
<name>A0ABS6YA47_9BACT</name>
<dbReference type="Proteomes" id="UP000812077">
    <property type="component" value="Unassembled WGS sequence"/>
</dbReference>
<sequence length="521" mass="59195">MKLPDVWPPQRDYKTEIRNGMTPFYLEEKPKVINVNVGRQLFVDDFLIASTSLQRKYYYPEYVSNNPVLSPVEDWELKGSHGGFAAPFSDGVWYDEKDQLFKMWYLAAGGTYKIDEYGVTCYAVSKDGIVWEKPKLNVVSGTNIVRYNTKRDASSMWLDKQETDANKRYKLFEVAGGAGKWKYNYLTSADGKQWQEQNAPSGAIVDRSTVFKNPFRNVWAWSMRHNVRVNKGDKYTIRARDYMENADPMLGNQAAKAQLSSFWFGPWKDELKHPHYNNDDGSPGIYNLDAIPYESIMLGQFTIWQGPENDVAAKDNVIKRNQVMIGYSRDGYSWYRKDMNPFLPVNDDATTWNNGNVQSVVGSPLIVGDKLYFYVSGRRLSGTAEFVSTSLATLRRDGFVSMSGSGELTTEKLKFDGEYLFVNATVRGSLAVELLDENDNVIKGFAKDDCVTIKGDQTKQIVKWKNNSSLKNLKNKLIKIKFYSTDADLYAFWISPWESGESRGYTAGGGPNLNVKGIDTK</sequence>
<protein>
    <recommendedName>
        <fullName evidence="3">Glycosyl hydrolase family 32</fullName>
    </recommendedName>
</protein>
<comment type="caution">
    <text evidence="1">The sequence shown here is derived from an EMBL/GenBank/DDBJ whole genome shotgun (WGS) entry which is preliminary data.</text>
</comment>
<dbReference type="EMBL" id="JAHXCP010000024">
    <property type="protein sequence ID" value="MBW4755526.1"/>
    <property type="molecule type" value="Genomic_DNA"/>
</dbReference>
<evidence type="ECO:0000313" key="2">
    <source>
        <dbReference type="Proteomes" id="UP000812077"/>
    </source>
</evidence>
<evidence type="ECO:0000313" key="1">
    <source>
        <dbReference type="EMBL" id="MBW4755526.1"/>
    </source>
</evidence>
<proteinExistence type="predicted"/>
<accession>A0ABS6YA47</accession>